<protein>
    <submittedName>
        <fullName evidence="1">Phosphatase</fullName>
    </submittedName>
</protein>
<dbReference type="InterPro" id="IPR031423">
    <property type="entry name" value="Phosphatase_SCO2771"/>
</dbReference>
<evidence type="ECO:0000313" key="2">
    <source>
        <dbReference type="Proteomes" id="UP000784435"/>
    </source>
</evidence>
<dbReference type="EMBL" id="DYUK01000120">
    <property type="protein sequence ID" value="HJG79892.1"/>
    <property type="molecule type" value="Genomic_DNA"/>
</dbReference>
<reference evidence="1" key="2">
    <citation type="submission" date="2021-09" db="EMBL/GenBank/DDBJ databases">
        <authorList>
            <person name="Gilroy R."/>
        </authorList>
    </citation>
    <scope>NUCLEOTIDE SEQUENCE</scope>
    <source>
        <strain evidence="1">ChiGjej5B5-7349</strain>
    </source>
</reference>
<organism evidence="1 2">
    <name type="scientific">Brevibacterium senegalense</name>
    <dbReference type="NCBI Taxonomy" id="1033736"/>
    <lineage>
        <taxon>Bacteria</taxon>
        <taxon>Bacillati</taxon>
        <taxon>Actinomycetota</taxon>
        <taxon>Actinomycetes</taxon>
        <taxon>Micrococcales</taxon>
        <taxon>Brevibacteriaceae</taxon>
        <taxon>Brevibacterium</taxon>
    </lineage>
</organism>
<comment type="caution">
    <text evidence="1">The sequence shown here is derived from an EMBL/GenBank/DDBJ whole genome shotgun (WGS) entry which is preliminary data.</text>
</comment>
<dbReference type="AlphaFoldDB" id="A0A921MDP0"/>
<gene>
    <name evidence="1" type="ORF">K8V08_05730</name>
</gene>
<proteinExistence type="predicted"/>
<sequence>METRSRPTRAQLAQHLDATGITGRVATPRENNLAHIRRFLAQERQFDFGVPLTRAWTEESVFDLMVERVGISGDRSVVEGVDTISAQACIDALDRLRAALREVAAAGGAILFATGHPAGLLPVHQAMARWAAASGARIVGVDVGRNPEPVAVRLPADAPLGGDVRRMDGVHVWHQHGGVPHTHFAEPMRTLLARLGDDGLGNPDLVVADHGWAGAAGATGLRTAGFADCNDPALFVGEAQGQIEIAVPLDDNVLPQHYEPLLDYLLGA</sequence>
<accession>A0A921MDP0</accession>
<name>A0A921MDP0_9MICO</name>
<evidence type="ECO:0000313" key="1">
    <source>
        <dbReference type="EMBL" id="HJG79892.1"/>
    </source>
</evidence>
<reference evidence="1" key="1">
    <citation type="journal article" date="2021" name="PeerJ">
        <title>Extensive microbial diversity within the chicken gut microbiome revealed by metagenomics and culture.</title>
        <authorList>
            <person name="Gilroy R."/>
            <person name="Ravi A."/>
            <person name="Getino M."/>
            <person name="Pursley I."/>
            <person name="Horton D.L."/>
            <person name="Alikhan N.F."/>
            <person name="Baker D."/>
            <person name="Gharbi K."/>
            <person name="Hall N."/>
            <person name="Watson M."/>
            <person name="Adriaenssens E.M."/>
            <person name="Foster-Nyarko E."/>
            <person name="Jarju S."/>
            <person name="Secka A."/>
            <person name="Antonio M."/>
            <person name="Oren A."/>
            <person name="Chaudhuri R.R."/>
            <person name="La Ragione R."/>
            <person name="Hildebrand F."/>
            <person name="Pallen M.J."/>
        </authorList>
    </citation>
    <scope>NUCLEOTIDE SEQUENCE</scope>
    <source>
        <strain evidence="1">ChiGjej5B5-7349</strain>
    </source>
</reference>
<dbReference type="Proteomes" id="UP000784435">
    <property type="component" value="Unassembled WGS sequence"/>
</dbReference>
<dbReference type="Pfam" id="PF15698">
    <property type="entry name" value="Phosphatase"/>
    <property type="match status" value="1"/>
</dbReference>